<sequence>MNQWGCVQPVSCLSEVSDSSDWFLPGANRFVLIPFAEIERFQTGRVWRDDRKMVDVTKEKSLRISSRVLVPVKEHPKLHCQQLALDDMNVQSFGGGQTKQKMRKVQISLKGLCDGTPPLAITAYVVPTICSSPPRAEPAIRRHAHLKGLQLAEPVTLEGEDHTISVLIGQDYMREVIDGRMKIGTAGPIALGSRFGWIISGPSGSGKATQAATSNFIRAEKAEDLLQDLWSLEKFNFVGKLLGPKGNSLKRLQEETMTKMAILGRGSMRDKQKEEELRAAGDPKFSHLSEDLHVEVTAFAPPAEAYARMAYALTEVRRFLVPDYNDEIRQEQMREMQLINESGSGGVVGGGGGGGGDPEGGSTSSGSPPLPVTARPPPANLVLPVTGLLPHPALRGLTPRSQNGLTPSVEQGPAMSRLRSAGLLPLPAAPQTADLTKQLTSLGGDVTDEAAAHAQHQFLELCNSMNGMNGMSGYDLSGLGLLDITRITTLPVSQFADFYAAAPNPEPDASLCRPGDLSLKMAAHHNKLHVRHDPYGRLLMKTS</sequence>
<comment type="caution">
    <text evidence="4">The sequence shown here is derived from an EMBL/GenBank/DDBJ whole genome shotgun (WGS) entry which is preliminary data.</text>
</comment>
<feature type="region of interest" description="Disordered" evidence="2">
    <location>
        <begin position="341"/>
        <end position="378"/>
    </location>
</feature>
<feature type="compositionally biased region" description="Gly residues" evidence="2">
    <location>
        <begin position="343"/>
        <end position="359"/>
    </location>
</feature>
<accession>A0A6A4V675</accession>
<dbReference type="InterPro" id="IPR036612">
    <property type="entry name" value="KH_dom_type_1_sf"/>
</dbReference>
<dbReference type="PANTHER" id="PTHR11208">
    <property type="entry name" value="RNA-BINDING PROTEIN RELATED"/>
    <property type="match status" value="1"/>
</dbReference>
<evidence type="ECO:0000313" key="5">
    <source>
        <dbReference type="Proteomes" id="UP000440578"/>
    </source>
</evidence>
<dbReference type="Proteomes" id="UP000440578">
    <property type="component" value="Unassembled WGS sequence"/>
</dbReference>
<keyword evidence="5" id="KW-1185">Reference proteome</keyword>
<evidence type="ECO:0000256" key="2">
    <source>
        <dbReference type="SAM" id="MobiDB-lite"/>
    </source>
</evidence>
<gene>
    <name evidence="4" type="primary">khdrbs2</name>
    <name evidence="4" type="ORF">FJT64_011661</name>
</gene>
<name>A0A6A4V675_AMPAM</name>
<protein>
    <submittedName>
        <fullName evidence="4">KH domain-containing, RNA-binding, signal transduction-associated protein 2</fullName>
    </submittedName>
</protein>
<dbReference type="Gene3D" id="3.30.1370.10">
    <property type="entry name" value="K Homology domain, type 1"/>
    <property type="match status" value="1"/>
</dbReference>
<dbReference type="SUPFAM" id="SSF54791">
    <property type="entry name" value="Eukaryotic type KH-domain (KH-domain type I)"/>
    <property type="match status" value="1"/>
</dbReference>
<organism evidence="4 5">
    <name type="scientific">Amphibalanus amphitrite</name>
    <name type="common">Striped barnacle</name>
    <name type="synonym">Balanus amphitrite</name>
    <dbReference type="NCBI Taxonomy" id="1232801"/>
    <lineage>
        <taxon>Eukaryota</taxon>
        <taxon>Metazoa</taxon>
        <taxon>Ecdysozoa</taxon>
        <taxon>Arthropoda</taxon>
        <taxon>Crustacea</taxon>
        <taxon>Multicrustacea</taxon>
        <taxon>Cirripedia</taxon>
        <taxon>Thoracica</taxon>
        <taxon>Thoracicalcarea</taxon>
        <taxon>Balanomorpha</taxon>
        <taxon>Balanoidea</taxon>
        <taxon>Balanidae</taxon>
        <taxon>Amphibalaninae</taxon>
        <taxon>Amphibalanus</taxon>
    </lineage>
</organism>
<keyword evidence="1" id="KW-0694">RNA-binding</keyword>
<dbReference type="EMBL" id="VIIS01001980">
    <property type="protein sequence ID" value="KAF0290106.1"/>
    <property type="molecule type" value="Genomic_DNA"/>
</dbReference>
<dbReference type="AlphaFoldDB" id="A0A6A4V675"/>
<dbReference type="Pfam" id="PF22675">
    <property type="entry name" value="KH-I_KHDC4-BBP"/>
    <property type="match status" value="1"/>
</dbReference>
<dbReference type="PANTHER" id="PTHR11208:SF42">
    <property type="entry name" value="QUAKING RELATED 54B, ISOFORM E"/>
    <property type="match status" value="1"/>
</dbReference>
<dbReference type="GO" id="GO:0003729">
    <property type="term" value="F:mRNA binding"/>
    <property type="evidence" value="ECO:0007669"/>
    <property type="project" value="TreeGrafter"/>
</dbReference>
<proteinExistence type="predicted"/>
<evidence type="ECO:0000313" key="4">
    <source>
        <dbReference type="EMBL" id="KAF0290106.1"/>
    </source>
</evidence>
<dbReference type="OrthoDB" id="6777263at2759"/>
<reference evidence="4 5" key="1">
    <citation type="submission" date="2019-07" db="EMBL/GenBank/DDBJ databases">
        <title>Draft genome assembly of a fouling barnacle, Amphibalanus amphitrite (Darwin, 1854): The first reference genome for Thecostraca.</title>
        <authorList>
            <person name="Kim W."/>
        </authorList>
    </citation>
    <scope>NUCLEOTIDE SEQUENCE [LARGE SCALE GENOMIC DNA]</scope>
    <source>
        <strain evidence="4">SNU_AA5</strain>
        <tissue evidence="4">Soma without cirri and trophi</tissue>
    </source>
</reference>
<dbReference type="GO" id="GO:0005634">
    <property type="term" value="C:nucleus"/>
    <property type="evidence" value="ECO:0007669"/>
    <property type="project" value="TreeGrafter"/>
</dbReference>
<dbReference type="GO" id="GO:0000381">
    <property type="term" value="P:regulation of alternative mRNA splicing, via spliceosome"/>
    <property type="evidence" value="ECO:0007669"/>
    <property type="project" value="TreeGrafter"/>
</dbReference>
<evidence type="ECO:0000256" key="1">
    <source>
        <dbReference type="ARBA" id="ARBA00022884"/>
    </source>
</evidence>
<dbReference type="CDD" id="cd22384">
    <property type="entry name" value="KH-I_KHDRBS"/>
    <property type="match status" value="1"/>
</dbReference>
<dbReference type="InterPro" id="IPR045071">
    <property type="entry name" value="BBP-like"/>
</dbReference>
<feature type="compositionally biased region" description="Pro residues" evidence="2">
    <location>
        <begin position="368"/>
        <end position="378"/>
    </location>
</feature>
<dbReference type="InterPro" id="IPR055256">
    <property type="entry name" value="KH_1_KHDC4/BBP-like"/>
</dbReference>
<evidence type="ECO:0000259" key="3">
    <source>
        <dbReference type="Pfam" id="PF22675"/>
    </source>
</evidence>
<feature type="domain" description="KHDC4/BBP-like KH-domain type I" evidence="3">
    <location>
        <begin position="233"/>
        <end position="298"/>
    </location>
</feature>